<dbReference type="OrthoDB" id="3787870at2"/>
<organism evidence="1 2">
    <name type="scientific">Nocardioides lianchengensis</name>
    <dbReference type="NCBI Taxonomy" id="1045774"/>
    <lineage>
        <taxon>Bacteria</taxon>
        <taxon>Bacillati</taxon>
        <taxon>Actinomycetota</taxon>
        <taxon>Actinomycetes</taxon>
        <taxon>Propionibacteriales</taxon>
        <taxon>Nocardioidaceae</taxon>
        <taxon>Nocardioides</taxon>
    </lineage>
</organism>
<evidence type="ECO:0000313" key="1">
    <source>
        <dbReference type="EMBL" id="SDD81809.1"/>
    </source>
</evidence>
<keyword evidence="2" id="KW-1185">Reference proteome</keyword>
<dbReference type="RefSeq" id="WP_090859813.1">
    <property type="nucleotide sequence ID" value="NZ_FMZM01000011.1"/>
</dbReference>
<protein>
    <submittedName>
        <fullName evidence="1">Uncharacterized protein</fullName>
    </submittedName>
</protein>
<dbReference type="EMBL" id="FMZM01000011">
    <property type="protein sequence ID" value="SDD81809.1"/>
    <property type="molecule type" value="Genomic_DNA"/>
</dbReference>
<dbReference type="AlphaFoldDB" id="A0A1G6XUE8"/>
<dbReference type="Proteomes" id="UP000199034">
    <property type="component" value="Unassembled WGS sequence"/>
</dbReference>
<accession>A0A1G6XUE8</accession>
<proteinExistence type="predicted"/>
<sequence>MTFLGCGYRVVVPVPGAAGYAEEQARQVLDRFGIPWSPWPALPGGPVEVTGGASYDAGRRAFGPTVVDVTPLDPAPASGPLRAVDLPWWWSSDGPLAGLPDISALEATVAERHLGPGTVGLWWNHRDELCTSTAGPLLLRLADGWVHPDDAAGAVPSWAWAQEAAARAARPVRVDRALLAAAAEVLAVSPRGESAEVVGRVSTSSADSARNKG</sequence>
<gene>
    <name evidence="1" type="ORF">SAMN05421872_11192</name>
</gene>
<name>A0A1G6XUE8_9ACTN</name>
<evidence type="ECO:0000313" key="2">
    <source>
        <dbReference type="Proteomes" id="UP000199034"/>
    </source>
</evidence>
<reference evidence="1 2" key="1">
    <citation type="submission" date="2016-10" db="EMBL/GenBank/DDBJ databases">
        <authorList>
            <person name="de Groot N.N."/>
        </authorList>
    </citation>
    <scope>NUCLEOTIDE SEQUENCE [LARGE SCALE GENOMIC DNA]</scope>
    <source>
        <strain evidence="1 2">CGMCC 4.6858</strain>
    </source>
</reference>
<dbReference type="STRING" id="1045774.SAMN05421872_11192"/>